<accession>A0A6G0WB35</accession>
<proteinExistence type="predicted"/>
<feature type="transmembrane region" description="Helical" evidence="1">
    <location>
        <begin position="952"/>
        <end position="972"/>
    </location>
</feature>
<dbReference type="PROSITE" id="PS00455">
    <property type="entry name" value="AMP_BINDING"/>
    <property type="match status" value="1"/>
</dbReference>
<dbReference type="SUPFAM" id="SSF51161">
    <property type="entry name" value="Trimeric LpxA-like enzymes"/>
    <property type="match status" value="3"/>
</dbReference>
<protein>
    <recommendedName>
        <fullName evidence="2">AMP-dependent synthetase/ligase domain-containing protein</fullName>
    </recommendedName>
</protein>
<dbReference type="PANTHER" id="PTHR45527">
    <property type="entry name" value="NONRIBOSOMAL PEPTIDE SYNTHETASE"/>
    <property type="match status" value="1"/>
</dbReference>
<dbReference type="InterPro" id="IPR020845">
    <property type="entry name" value="AMP-binding_CS"/>
</dbReference>
<reference evidence="3 4" key="1">
    <citation type="submission" date="2019-07" db="EMBL/GenBank/DDBJ databases">
        <title>Genomics analysis of Aphanomyces spp. identifies a new class of oomycete effector associated with host adaptation.</title>
        <authorList>
            <person name="Gaulin E."/>
        </authorList>
    </citation>
    <scope>NUCLEOTIDE SEQUENCE [LARGE SCALE GENOMIC DNA]</scope>
    <source>
        <strain evidence="3 4">ATCC 201684</strain>
    </source>
</reference>
<feature type="transmembrane region" description="Helical" evidence="1">
    <location>
        <begin position="1200"/>
        <end position="1223"/>
    </location>
</feature>
<evidence type="ECO:0000259" key="2">
    <source>
        <dbReference type="Pfam" id="PF00501"/>
    </source>
</evidence>
<dbReference type="NCBIfam" id="TIGR01733">
    <property type="entry name" value="AA-adenyl-dom"/>
    <property type="match status" value="1"/>
</dbReference>
<dbReference type="GO" id="GO:0043041">
    <property type="term" value="P:amino acid activation for nonribosomal peptide biosynthetic process"/>
    <property type="evidence" value="ECO:0007669"/>
    <property type="project" value="TreeGrafter"/>
</dbReference>
<dbReference type="PANTHER" id="PTHR45527:SF1">
    <property type="entry name" value="FATTY ACID SYNTHASE"/>
    <property type="match status" value="1"/>
</dbReference>
<sequence>MDPVSISSAVRDADVCMEATACISSNSHATLSALFEATALQYPDHVALSCAKDVTSHQVDSLTYAETLHRAKAAACQLQGMFSECDPSTTKTPFVIGILLSKSLDLTLAILATTFAGATWLPFDPDAPPERVAVCLQDAGASALFYDQDHSEIAVLALQGLKSCRGILYSSLEKTIDALKTPQLLWKATPTTPAYYIYTSGTTGTPKGISISHRAAATFAYSESSVLKLTEKDIMWNGFSPAFDMWVEETWCAFARGTHLAVALGGQWQDITTLCRTWEARQVTVITAVPTLMAMVCNEGKIPQSVRLINMGGEACPPALVTRLHRPNLELFNTYGPSETTVTATYSIMTPEKGVTIGRPLPHYHALILQESDDDTEVIPQPLKTGVVGELAIGGPCVGDGYVGRPDLTKKKFIRHPTRPGETIYRSGDLVSLNTDGDIVFIGRIDTQVKYRGFRIELGEIEANLCAQDGVLAAAVILAKGDSNDESNPDRLEAYIVMEQGLTMNVNLLRSSLAAKLMAYMLPDVFFQLGEHEMPRLISGKIDKKGLVKISQDNRVKEKHVLLTMAKSSEKIATGLDFIMHVLRQLFPTQEKITPDMDVFTDLGCHSLLVATIVSRLRKGHPNLADNPFQLIGLADIYTLRTLNRLAVKFTAQTPCAQAAKRAFHQVTSFRYAMCGLLQVVGLTIVFALNFVSQMGPIVLYHMVYRKTGSIWPSLLAVYVFDVVMPMFFASLAITAKWILLGCVVPGDHPIFGWFYLRWWFVNQLHAMVPTATWGDTQLLVLWLQLWGASIGQHVHIGYAEATCADLITIGDGVSLGQQVIFGCAVVDQGLLKLRRITVGNNACIGTGVTLEGDVHIGDGVQLASMSGVPEGTTIPANQQWEGSPAKFQAKIVDPWQLDEIPPSWQRDLILVGQLLIHWLLLPIFDLVPWLPIVVLSSLSLGTGHGAVLSPILASLVSAVAYIFLCVTMLVLTKYLVLGKVQPGTYSTTSFFFLHKWTFDIMMQLSLQTLHSLYATLYVAPFLRLLGAKVGARSEVSTASMVVDLIELDEECFIADNVTLGDDYIRGYTLQLEKTKLGKRSFVGNGCLIPQGMSIPSNTLIGVFSKPPTEPELKEGESCFGLPAILMPTRRNVTKDFDASVLFNPSWTQYCLRLLVEGLRILYPPLTVSLGMAWCLQWVVHHHSVHYLSWRDVVVSGLRMLAAAPLYYFVFFVAPAIALMISLKWLLVGKYKPVEWPMWSLNVYLSEFVTSVMEHLTPLALSPFTGTPFLPMIFRLLGTKVGKRCYMGVVDIPEFDCVEIGDDCAFNAASFPQTHLFEDRVMKIGRVRVGDRCTMRLSSILLPQSSTGDDVSLGCNSVAMKGEHLTSGYEWCGFPVDIWKPAKTIDAMD</sequence>
<feature type="transmembrane region" description="Helical" evidence="1">
    <location>
        <begin position="712"/>
        <end position="732"/>
    </location>
</feature>
<comment type="caution">
    <text evidence="3">The sequence shown here is derived from an EMBL/GenBank/DDBJ whole genome shotgun (WGS) entry which is preliminary data.</text>
</comment>
<dbReference type="CDD" id="cd05930">
    <property type="entry name" value="A_NRPS"/>
    <property type="match status" value="1"/>
</dbReference>
<dbReference type="Gene3D" id="3.40.50.12780">
    <property type="entry name" value="N-terminal domain of ligase-like"/>
    <property type="match status" value="1"/>
</dbReference>
<dbReference type="SUPFAM" id="SSF56801">
    <property type="entry name" value="Acetyl-CoA synthetase-like"/>
    <property type="match status" value="1"/>
</dbReference>
<feature type="transmembrane region" description="Helical" evidence="1">
    <location>
        <begin position="738"/>
        <end position="757"/>
    </location>
</feature>
<evidence type="ECO:0000256" key="1">
    <source>
        <dbReference type="SAM" id="Phobius"/>
    </source>
</evidence>
<dbReference type="Gene3D" id="3.30.300.30">
    <property type="match status" value="1"/>
</dbReference>
<dbReference type="InterPro" id="IPR042099">
    <property type="entry name" value="ANL_N_sf"/>
</dbReference>
<dbReference type="InterPro" id="IPR045851">
    <property type="entry name" value="AMP-bd_C_sf"/>
</dbReference>
<dbReference type="InterPro" id="IPR000873">
    <property type="entry name" value="AMP-dep_synth/lig_dom"/>
</dbReference>
<dbReference type="VEuPathDB" id="FungiDB:AeMF1_012795"/>
<dbReference type="GO" id="GO:0044550">
    <property type="term" value="P:secondary metabolite biosynthetic process"/>
    <property type="evidence" value="ECO:0007669"/>
    <property type="project" value="TreeGrafter"/>
</dbReference>
<keyword evidence="1" id="KW-0472">Membrane</keyword>
<dbReference type="NCBIfam" id="TIGR02353">
    <property type="entry name" value="NRPS_term_dom"/>
    <property type="match status" value="1"/>
</dbReference>
<dbReference type="InterPro" id="IPR010071">
    <property type="entry name" value="AA_adenyl_dom"/>
</dbReference>
<name>A0A6G0WB35_9STRA</name>
<keyword evidence="1" id="KW-0812">Transmembrane</keyword>
<keyword evidence="1" id="KW-1133">Transmembrane helix</keyword>
<dbReference type="EMBL" id="VJMJ01000295">
    <property type="protein sequence ID" value="KAF0723800.1"/>
    <property type="molecule type" value="Genomic_DNA"/>
</dbReference>
<evidence type="ECO:0000313" key="3">
    <source>
        <dbReference type="EMBL" id="KAF0723800.1"/>
    </source>
</evidence>
<feature type="domain" description="AMP-dependent synthetase/ligase" evidence="2">
    <location>
        <begin position="35"/>
        <end position="402"/>
    </location>
</feature>
<dbReference type="Proteomes" id="UP000481153">
    <property type="component" value="Unassembled WGS sequence"/>
</dbReference>
<gene>
    <name evidence="3" type="ORF">Ae201684_017376</name>
</gene>
<dbReference type="Pfam" id="PF00501">
    <property type="entry name" value="AMP-binding"/>
    <property type="match status" value="1"/>
</dbReference>
<dbReference type="InterPro" id="IPR011004">
    <property type="entry name" value="Trimer_LpxA-like_sf"/>
</dbReference>
<keyword evidence="4" id="KW-1185">Reference proteome</keyword>
<dbReference type="Gene3D" id="2.160.10.10">
    <property type="entry name" value="Hexapeptide repeat proteins"/>
    <property type="match status" value="3"/>
</dbReference>
<dbReference type="GO" id="GO:0005737">
    <property type="term" value="C:cytoplasm"/>
    <property type="evidence" value="ECO:0007669"/>
    <property type="project" value="TreeGrafter"/>
</dbReference>
<feature type="transmembrane region" description="Helical" evidence="1">
    <location>
        <begin position="670"/>
        <end position="692"/>
    </location>
</feature>
<evidence type="ECO:0000313" key="4">
    <source>
        <dbReference type="Proteomes" id="UP000481153"/>
    </source>
</evidence>
<organism evidence="3 4">
    <name type="scientific">Aphanomyces euteiches</name>
    <dbReference type="NCBI Taxonomy" id="100861"/>
    <lineage>
        <taxon>Eukaryota</taxon>
        <taxon>Sar</taxon>
        <taxon>Stramenopiles</taxon>
        <taxon>Oomycota</taxon>
        <taxon>Saprolegniomycetes</taxon>
        <taxon>Saprolegniales</taxon>
        <taxon>Verrucalvaceae</taxon>
        <taxon>Aphanomyces</taxon>
    </lineage>
</organism>
<feature type="transmembrane region" description="Helical" evidence="1">
    <location>
        <begin position="909"/>
        <end position="932"/>
    </location>
</feature>
<dbReference type="GO" id="GO:0031177">
    <property type="term" value="F:phosphopantetheine binding"/>
    <property type="evidence" value="ECO:0007669"/>
    <property type="project" value="TreeGrafter"/>
</dbReference>
<dbReference type="InterPro" id="IPR012728">
    <property type="entry name" value="Pls/PosA_C"/>
</dbReference>